<dbReference type="InterPro" id="IPR036388">
    <property type="entry name" value="WH-like_DNA-bd_sf"/>
</dbReference>
<dbReference type="PANTHER" id="PTHR38445">
    <property type="entry name" value="HTH-TYPE TRANSCRIPTIONAL REPRESSOR YTRA"/>
    <property type="match status" value="1"/>
</dbReference>
<dbReference type="EMBL" id="VSSQ01007527">
    <property type="protein sequence ID" value="MPM36187.1"/>
    <property type="molecule type" value="Genomic_DNA"/>
</dbReference>
<keyword evidence="3" id="KW-0804">Transcription</keyword>
<dbReference type="SUPFAM" id="SSF46785">
    <property type="entry name" value="Winged helix' DNA-binding domain"/>
    <property type="match status" value="1"/>
</dbReference>
<sequence>MDSFLPTQPIYIQIIDRIKKEIVSEVLKPAAALPSVRDLAMKYKVNPNTAQRALSELERSGLVRSDRNIGRYVTDDIKLIKELHGQMVTDITNRFVNELEELKVSEEESILQVQMVFKERKNHD</sequence>
<evidence type="ECO:0000259" key="4">
    <source>
        <dbReference type="PROSITE" id="PS50949"/>
    </source>
</evidence>
<keyword evidence="2" id="KW-0238">DNA-binding</keyword>
<protein>
    <recommendedName>
        <fullName evidence="4">HTH gntR-type domain-containing protein</fullName>
    </recommendedName>
</protein>
<dbReference type="CDD" id="cd07377">
    <property type="entry name" value="WHTH_GntR"/>
    <property type="match status" value="1"/>
</dbReference>
<evidence type="ECO:0000256" key="3">
    <source>
        <dbReference type="ARBA" id="ARBA00023163"/>
    </source>
</evidence>
<dbReference type="AlphaFoldDB" id="A0A644Z6D9"/>
<name>A0A644Z6D9_9ZZZZ</name>
<dbReference type="Pfam" id="PF00392">
    <property type="entry name" value="GntR"/>
    <property type="match status" value="1"/>
</dbReference>
<gene>
    <name evidence="5" type="ORF">SDC9_82782</name>
</gene>
<feature type="domain" description="HTH gntR-type" evidence="4">
    <location>
        <begin position="8"/>
        <end position="76"/>
    </location>
</feature>
<organism evidence="5">
    <name type="scientific">bioreactor metagenome</name>
    <dbReference type="NCBI Taxonomy" id="1076179"/>
    <lineage>
        <taxon>unclassified sequences</taxon>
        <taxon>metagenomes</taxon>
        <taxon>ecological metagenomes</taxon>
    </lineage>
</organism>
<dbReference type="PROSITE" id="PS50949">
    <property type="entry name" value="HTH_GNTR"/>
    <property type="match status" value="1"/>
</dbReference>
<dbReference type="InterPro" id="IPR036390">
    <property type="entry name" value="WH_DNA-bd_sf"/>
</dbReference>
<evidence type="ECO:0000256" key="1">
    <source>
        <dbReference type="ARBA" id="ARBA00023015"/>
    </source>
</evidence>
<proteinExistence type="predicted"/>
<comment type="caution">
    <text evidence="5">The sequence shown here is derived from an EMBL/GenBank/DDBJ whole genome shotgun (WGS) entry which is preliminary data.</text>
</comment>
<dbReference type="PANTHER" id="PTHR38445:SF6">
    <property type="entry name" value="GNTR-FAMILY TRANSCRIPTIONAL REGULATOR"/>
    <property type="match status" value="1"/>
</dbReference>
<accession>A0A644Z6D9</accession>
<reference evidence="5" key="1">
    <citation type="submission" date="2019-08" db="EMBL/GenBank/DDBJ databases">
        <authorList>
            <person name="Kucharzyk K."/>
            <person name="Murdoch R.W."/>
            <person name="Higgins S."/>
            <person name="Loffler F."/>
        </authorList>
    </citation>
    <scope>NUCLEOTIDE SEQUENCE</scope>
</reference>
<evidence type="ECO:0000313" key="5">
    <source>
        <dbReference type="EMBL" id="MPM36187.1"/>
    </source>
</evidence>
<dbReference type="Gene3D" id="1.10.10.10">
    <property type="entry name" value="Winged helix-like DNA-binding domain superfamily/Winged helix DNA-binding domain"/>
    <property type="match status" value="1"/>
</dbReference>
<dbReference type="GO" id="GO:0003700">
    <property type="term" value="F:DNA-binding transcription factor activity"/>
    <property type="evidence" value="ECO:0007669"/>
    <property type="project" value="InterPro"/>
</dbReference>
<keyword evidence="1" id="KW-0805">Transcription regulation</keyword>
<evidence type="ECO:0000256" key="2">
    <source>
        <dbReference type="ARBA" id="ARBA00023125"/>
    </source>
</evidence>
<dbReference type="SMART" id="SM00345">
    <property type="entry name" value="HTH_GNTR"/>
    <property type="match status" value="1"/>
</dbReference>
<dbReference type="GO" id="GO:0003677">
    <property type="term" value="F:DNA binding"/>
    <property type="evidence" value="ECO:0007669"/>
    <property type="project" value="UniProtKB-KW"/>
</dbReference>
<dbReference type="InterPro" id="IPR000524">
    <property type="entry name" value="Tscrpt_reg_HTH_GntR"/>
</dbReference>